<evidence type="ECO:0008006" key="2">
    <source>
        <dbReference type="Google" id="ProtNLM"/>
    </source>
</evidence>
<proteinExistence type="predicted"/>
<accession>A0A381UNL5</accession>
<organism evidence="1">
    <name type="scientific">marine metagenome</name>
    <dbReference type="NCBI Taxonomy" id="408172"/>
    <lineage>
        <taxon>unclassified sequences</taxon>
        <taxon>metagenomes</taxon>
        <taxon>ecological metagenomes</taxon>
    </lineage>
</organism>
<gene>
    <name evidence="1" type="ORF">METZ01_LOCUS82564</name>
</gene>
<protein>
    <recommendedName>
        <fullName evidence="2">PNPLA domain-containing protein</fullName>
    </recommendedName>
</protein>
<sequence>MPIPVSLLKDECQLVVAVDVTNYKFDILDDPNMVEIIMRSDIITSLMLRDRMSNDADILIQPDVLGLHWSDFGKFDDLLKNGRKAASECLDMLLSRIERDNNVLYQLKQWLD</sequence>
<name>A0A381UNL5_9ZZZZ</name>
<dbReference type="AlphaFoldDB" id="A0A381UNL5"/>
<evidence type="ECO:0000313" key="1">
    <source>
        <dbReference type="EMBL" id="SVA29710.1"/>
    </source>
</evidence>
<reference evidence="1" key="1">
    <citation type="submission" date="2018-05" db="EMBL/GenBank/DDBJ databases">
        <authorList>
            <person name="Lanie J.A."/>
            <person name="Ng W.-L."/>
            <person name="Kazmierczak K.M."/>
            <person name="Andrzejewski T.M."/>
            <person name="Davidsen T.M."/>
            <person name="Wayne K.J."/>
            <person name="Tettelin H."/>
            <person name="Glass J.I."/>
            <person name="Rusch D."/>
            <person name="Podicherti R."/>
            <person name="Tsui H.-C.T."/>
            <person name="Winkler M.E."/>
        </authorList>
    </citation>
    <scope>NUCLEOTIDE SEQUENCE</scope>
</reference>
<dbReference type="EMBL" id="UINC01006799">
    <property type="protein sequence ID" value="SVA29710.1"/>
    <property type="molecule type" value="Genomic_DNA"/>
</dbReference>